<evidence type="ECO:0000313" key="2">
    <source>
        <dbReference type="EMBL" id="KOS10640.1"/>
    </source>
</evidence>
<dbReference type="AlphaFoldDB" id="A0A0M8MNI1"/>
<comment type="caution">
    <text evidence="2">The sequence shown here is derived from an EMBL/GenBank/DDBJ whole genome shotgun (WGS) entry which is preliminary data.</text>
</comment>
<evidence type="ECO:0008006" key="4">
    <source>
        <dbReference type="Google" id="ProtNLM"/>
    </source>
</evidence>
<feature type="region of interest" description="Disordered" evidence="1">
    <location>
        <begin position="1"/>
        <end position="45"/>
    </location>
</feature>
<organism evidence="2 3">
    <name type="scientific">Microbacterium aurantiacum</name>
    <dbReference type="NCBI Taxonomy" id="162393"/>
    <lineage>
        <taxon>Bacteria</taxon>
        <taxon>Bacillati</taxon>
        <taxon>Actinomycetota</taxon>
        <taxon>Actinomycetes</taxon>
        <taxon>Micrococcales</taxon>
        <taxon>Microbacteriaceae</taxon>
        <taxon>Microbacterium</taxon>
    </lineage>
</organism>
<reference evidence="2" key="1">
    <citation type="submission" date="2015-04" db="EMBL/GenBank/DDBJ databases">
        <title>Complete genome sequence of Microbacterium chocolatum SIT 101, a bacterium enantioselectively hydrolyzing mesomeric diesters.</title>
        <authorList>
            <person name="Li X."/>
            <person name="Xu Y."/>
        </authorList>
    </citation>
    <scope>NUCLEOTIDE SEQUENCE [LARGE SCALE GENOMIC DNA]</scope>
    <source>
        <strain evidence="2">SIT 101</strain>
    </source>
</reference>
<evidence type="ECO:0000313" key="3">
    <source>
        <dbReference type="Proteomes" id="UP000037737"/>
    </source>
</evidence>
<feature type="compositionally biased region" description="Basic and acidic residues" evidence="1">
    <location>
        <begin position="1"/>
        <end position="19"/>
    </location>
</feature>
<dbReference type="EMBL" id="LAVO01000009">
    <property type="protein sequence ID" value="KOS10640.1"/>
    <property type="molecule type" value="Genomic_DNA"/>
</dbReference>
<keyword evidence="3" id="KW-1185">Reference proteome</keyword>
<dbReference type="OrthoDB" id="32458at2"/>
<gene>
    <name evidence="2" type="ORF">XI38_09240</name>
</gene>
<proteinExistence type="predicted"/>
<dbReference type="SUPFAM" id="SSF159888">
    <property type="entry name" value="YdhG-like"/>
    <property type="match status" value="1"/>
</dbReference>
<dbReference type="PATRIC" id="fig|84292.3.peg.1886"/>
<name>A0A0M8MNI1_9MICO</name>
<sequence>MGENADEKDADGTWSDAERAAMAQRAAELREARAGGTGSAKKKREAQACVDAIAELPDRDRGIAERLHEIVREEAPHLDPKTWYGFPSYARDGKVVVFYQPASKFDTRYGSIGFNEDALLDDGVFWPTSFAVLEVTDEVAQTLRDLVRRAAG</sequence>
<dbReference type="Proteomes" id="UP000037737">
    <property type="component" value="Unassembled WGS sequence"/>
</dbReference>
<accession>A0A0M8MNI1</accession>
<evidence type="ECO:0000256" key="1">
    <source>
        <dbReference type="SAM" id="MobiDB-lite"/>
    </source>
</evidence>
<protein>
    <recommendedName>
        <fullName evidence="4">YdhG-like domain-containing protein</fullName>
    </recommendedName>
</protein>
<dbReference type="KEGG" id="mcw:A8L33_14560"/>